<dbReference type="Proteomes" id="UP000442619">
    <property type="component" value="Unassembled WGS sequence"/>
</dbReference>
<comment type="caution">
    <text evidence="2">The sequence shown here is derived from an EMBL/GenBank/DDBJ whole genome shotgun (WGS) entry which is preliminary data.</text>
</comment>
<evidence type="ECO:0000259" key="1">
    <source>
        <dbReference type="Pfam" id="PF04397"/>
    </source>
</evidence>
<dbReference type="Gene3D" id="2.40.50.1020">
    <property type="entry name" value="LytTr DNA-binding domain"/>
    <property type="match status" value="1"/>
</dbReference>
<dbReference type="GO" id="GO:0003677">
    <property type="term" value="F:DNA binding"/>
    <property type="evidence" value="ECO:0007669"/>
    <property type="project" value="InterPro"/>
</dbReference>
<reference evidence="2 3" key="1">
    <citation type="submission" date="2019-08" db="EMBL/GenBank/DDBJ databases">
        <title>In-depth cultivation of the pig gut microbiome towards novel bacterial diversity and tailored functional studies.</title>
        <authorList>
            <person name="Wylensek D."/>
            <person name="Hitch T.C.A."/>
            <person name="Clavel T."/>
        </authorList>
    </citation>
    <scope>NUCLEOTIDE SEQUENCE [LARGE SCALE GENOMIC DNA]</scope>
    <source>
        <strain evidence="2 3">CA-Schmier-601-WT-3</strain>
    </source>
</reference>
<sequence>MRILIITPNMHVQTHLINEITAFLPDTIVDCYDNLTSYLTNEMNYHLVFLDINDDEKLFYACRVFKGCGNKIVVIKQGSFSNLYRTWQADYFLNHDIDRYELRHILSSLNNTLIHTVPLSTALGKVNINPRSIIEIVKHNGQSTFYTTNNHLDVSTHHLKKFLQANPRIVLRVNRSQYVNLHYIAKRKGSSLYLCNGHVAKISNKFIQEKTFFTDVYKN</sequence>
<evidence type="ECO:0000313" key="2">
    <source>
        <dbReference type="EMBL" id="MST89363.1"/>
    </source>
</evidence>
<dbReference type="InterPro" id="IPR007492">
    <property type="entry name" value="LytTR_DNA-bd_dom"/>
</dbReference>
<gene>
    <name evidence="2" type="ORF">FYJ79_07210</name>
</gene>
<protein>
    <recommendedName>
        <fullName evidence="1">HTH LytTR-type domain-containing protein</fullName>
    </recommendedName>
</protein>
<feature type="domain" description="HTH LytTR-type" evidence="1">
    <location>
        <begin position="126"/>
        <end position="208"/>
    </location>
</feature>
<name>A0A844FUL7_9FIRM</name>
<dbReference type="AlphaFoldDB" id="A0A844FUL7"/>
<organism evidence="2 3">
    <name type="scientific">Sharpea porci</name>
    <dbReference type="NCBI Taxonomy" id="2652286"/>
    <lineage>
        <taxon>Bacteria</taxon>
        <taxon>Bacillati</taxon>
        <taxon>Bacillota</taxon>
        <taxon>Erysipelotrichia</taxon>
        <taxon>Erysipelotrichales</taxon>
        <taxon>Coprobacillaceae</taxon>
        <taxon>Sharpea</taxon>
    </lineage>
</organism>
<proteinExistence type="predicted"/>
<dbReference type="Pfam" id="PF04397">
    <property type="entry name" value="LytTR"/>
    <property type="match status" value="1"/>
</dbReference>
<accession>A0A844FUL7</accession>
<keyword evidence="3" id="KW-1185">Reference proteome</keyword>
<evidence type="ECO:0000313" key="3">
    <source>
        <dbReference type="Proteomes" id="UP000442619"/>
    </source>
</evidence>
<dbReference type="RefSeq" id="WP_154516111.1">
    <property type="nucleotide sequence ID" value="NZ_JAQXUV010000012.1"/>
</dbReference>
<dbReference type="EMBL" id="VUNM01000014">
    <property type="protein sequence ID" value="MST89363.1"/>
    <property type="molecule type" value="Genomic_DNA"/>
</dbReference>